<name>A0AAU9DAV5_9BACT</name>
<dbReference type="KEGG" id="fax:FUAX_04220"/>
<dbReference type="EMBL" id="AP025314">
    <property type="protein sequence ID" value="BDD07990.1"/>
    <property type="molecule type" value="Genomic_DNA"/>
</dbReference>
<gene>
    <name evidence="5" type="ORF">FUAX_04220</name>
</gene>
<organism evidence="5 6">
    <name type="scientific">Fulvitalea axinellae</name>
    <dbReference type="NCBI Taxonomy" id="1182444"/>
    <lineage>
        <taxon>Bacteria</taxon>
        <taxon>Pseudomonadati</taxon>
        <taxon>Bacteroidota</taxon>
        <taxon>Cytophagia</taxon>
        <taxon>Cytophagales</taxon>
        <taxon>Persicobacteraceae</taxon>
        <taxon>Fulvitalea</taxon>
    </lineage>
</organism>
<keyword evidence="6" id="KW-1185">Reference proteome</keyword>
<dbReference type="PANTHER" id="PTHR43272:SF32">
    <property type="entry name" value="AMP-DEPENDENT SYNTHETASE_LIGASE DOMAIN-CONTAINING PROTEIN"/>
    <property type="match status" value="1"/>
</dbReference>
<dbReference type="GO" id="GO:0016020">
    <property type="term" value="C:membrane"/>
    <property type="evidence" value="ECO:0007669"/>
    <property type="project" value="TreeGrafter"/>
</dbReference>
<dbReference type="InterPro" id="IPR000873">
    <property type="entry name" value="AMP-dep_synth/lig_dom"/>
</dbReference>
<dbReference type="InterPro" id="IPR042099">
    <property type="entry name" value="ANL_N_sf"/>
</dbReference>
<dbReference type="AlphaFoldDB" id="A0AAU9DAV5"/>
<dbReference type="InterPro" id="IPR020845">
    <property type="entry name" value="AMP-binding_CS"/>
</dbReference>
<dbReference type="Pfam" id="PF00501">
    <property type="entry name" value="AMP-binding"/>
    <property type="match status" value="1"/>
</dbReference>
<evidence type="ECO:0000313" key="6">
    <source>
        <dbReference type="Proteomes" id="UP001348817"/>
    </source>
</evidence>
<reference evidence="5 6" key="1">
    <citation type="submission" date="2021-12" db="EMBL/GenBank/DDBJ databases">
        <title>Genome sequencing of bacteria with rrn-lacking chromosome and rrn-plasmid.</title>
        <authorList>
            <person name="Anda M."/>
            <person name="Iwasaki W."/>
        </authorList>
    </citation>
    <scope>NUCLEOTIDE SEQUENCE [LARGE SCALE GENOMIC DNA]</scope>
    <source>
        <strain evidence="5 6">DSM 100852</strain>
    </source>
</reference>
<dbReference type="PANTHER" id="PTHR43272">
    <property type="entry name" value="LONG-CHAIN-FATTY-ACID--COA LIGASE"/>
    <property type="match status" value="1"/>
</dbReference>
<dbReference type="RefSeq" id="WP_338393281.1">
    <property type="nucleotide sequence ID" value="NZ_AP025314.1"/>
</dbReference>
<accession>A0AAU9DAV5</accession>
<proteinExistence type="predicted"/>
<sequence length="601" mass="67954">MRKNCETDYKPFAQLIRDRIAKYGDRTALKFQEKRRGPWLPISWNEMGKKIDAVAKSLLARGVKVGDKIAIFSQNMPEWSLADFGILSIRAVTVPVYATSTGKQAEYILQDSGVKHIFVDSQEQYEKIVEILPDNPQISQIVVFDKKAKLYNNGISLHFEDFINEKQDEYEGELKTRLAEIQKQDLATLIYTSGTTGNPKGVMLDQDNIEAQLWSHDQFLDANEDDVSLAFLPLSHIFERAWVFYALHAGMTICYLSDPREVAAAMKEVRPTVMCSVPRLYEKVYATIQAGLEKASPVKQKLFSWAVSTGKLHRKASLKGKANPLLSLRYKLARKLVLGKVMDALGGRLRFSPCGGAKLSSEINEFFHSIGLHVMCGYGLSETTATLSTYMDTGFAYDTVGKPAPGVEMKIGKDNEILVKGRNVMKGYYNLPEATAEVFTEDGWFRTGDAGYFDEQGDLIITDRIKDLMKTSGGKYIAPQMIETLIGNDHYIQQVAIIGDQRKYVTALIVPAFDALKEWAENRGVSLEPGTDILNDKLVMDFFRERIDRLQNELARFEQVKKFTLMPNEFTIDAGEITPTLKVKRKVILQKYKDIIDRMYD</sequence>
<keyword evidence="1 5" id="KW-0436">Ligase</keyword>
<keyword evidence="2" id="KW-0276">Fatty acid metabolism</keyword>
<dbReference type="GO" id="GO:0004467">
    <property type="term" value="F:long-chain fatty acid-CoA ligase activity"/>
    <property type="evidence" value="ECO:0007669"/>
    <property type="project" value="TreeGrafter"/>
</dbReference>
<dbReference type="Pfam" id="PF23562">
    <property type="entry name" value="AMP-binding_C_3"/>
    <property type="match status" value="1"/>
</dbReference>
<protein>
    <submittedName>
        <fullName evidence="5">Long-chain-fatty-acid--CoA ligase</fullName>
    </submittedName>
</protein>
<dbReference type="SUPFAM" id="SSF56801">
    <property type="entry name" value="Acetyl-CoA synthetase-like"/>
    <property type="match status" value="1"/>
</dbReference>
<dbReference type="Proteomes" id="UP001348817">
    <property type="component" value="Chromosome"/>
</dbReference>
<evidence type="ECO:0000256" key="1">
    <source>
        <dbReference type="ARBA" id="ARBA00022598"/>
    </source>
</evidence>
<dbReference type="Gene3D" id="3.40.50.12780">
    <property type="entry name" value="N-terminal domain of ligase-like"/>
    <property type="match status" value="1"/>
</dbReference>
<evidence type="ECO:0000259" key="4">
    <source>
        <dbReference type="Pfam" id="PF00501"/>
    </source>
</evidence>
<evidence type="ECO:0000313" key="5">
    <source>
        <dbReference type="EMBL" id="BDD07990.1"/>
    </source>
</evidence>
<dbReference type="CDD" id="cd05907">
    <property type="entry name" value="VL_LC_FACS_like"/>
    <property type="match status" value="1"/>
</dbReference>
<evidence type="ECO:0000256" key="3">
    <source>
        <dbReference type="ARBA" id="ARBA00023098"/>
    </source>
</evidence>
<dbReference type="PROSITE" id="PS00455">
    <property type="entry name" value="AMP_BINDING"/>
    <property type="match status" value="1"/>
</dbReference>
<feature type="domain" description="AMP-dependent synthetase/ligase" evidence="4">
    <location>
        <begin position="18"/>
        <end position="429"/>
    </location>
</feature>
<evidence type="ECO:0000256" key="2">
    <source>
        <dbReference type="ARBA" id="ARBA00022832"/>
    </source>
</evidence>
<keyword evidence="3" id="KW-0443">Lipid metabolism</keyword>